<evidence type="ECO:0000313" key="2">
    <source>
        <dbReference type="EMBL" id="QRC93071.1"/>
    </source>
</evidence>
<accession>A0A7U2EU15</accession>
<evidence type="ECO:0000313" key="3">
    <source>
        <dbReference type="Proteomes" id="UP000663193"/>
    </source>
</evidence>
<dbReference type="SUPFAM" id="SSF81383">
    <property type="entry name" value="F-box domain"/>
    <property type="match status" value="1"/>
</dbReference>
<dbReference type="OMA" id="KECHHRE"/>
<dbReference type="Pfam" id="PF12937">
    <property type="entry name" value="F-box-like"/>
    <property type="match status" value="1"/>
</dbReference>
<dbReference type="CDD" id="cd09917">
    <property type="entry name" value="F-box_SF"/>
    <property type="match status" value="1"/>
</dbReference>
<proteinExistence type="predicted"/>
<dbReference type="OrthoDB" id="5985073at2759"/>
<dbReference type="VEuPathDB" id="FungiDB:JI435_078850"/>
<dbReference type="Proteomes" id="UP000663193">
    <property type="component" value="Chromosome 2"/>
</dbReference>
<dbReference type="KEGG" id="pno:SNOG_07885"/>
<dbReference type="EMBL" id="CP069024">
    <property type="protein sequence ID" value="QRC93071.1"/>
    <property type="molecule type" value="Genomic_DNA"/>
</dbReference>
<organism evidence="2 3">
    <name type="scientific">Phaeosphaeria nodorum (strain SN15 / ATCC MYA-4574 / FGSC 10173)</name>
    <name type="common">Glume blotch fungus</name>
    <name type="synonym">Parastagonospora nodorum</name>
    <dbReference type="NCBI Taxonomy" id="321614"/>
    <lineage>
        <taxon>Eukaryota</taxon>
        <taxon>Fungi</taxon>
        <taxon>Dikarya</taxon>
        <taxon>Ascomycota</taxon>
        <taxon>Pezizomycotina</taxon>
        <taxon>Dothideomycetes</taxon>
        <taxon>Pleosporomycetidae</taxon>
        <taxon>Pleosporales</taxon>
        <taxon>Pleosporineae</taxon>
        <taxon>Phaeosphaeriaceae</taxon>
        <taxon>Parastagonospora</taxon>
    </lineage>
</organism>
<name>A0A7U2EU15_PHANO</name>
<dbReference type="RefSeq" id="XP_001798212.1">
    <property type="nucleotide sequence ID" value="XM_001798160.1"/>
</dbReference>
<protein>
    <recommendedName>
        <fullName evidence="1">F-box domain-containing protein</fullName>
    </recommendedName>
</protein>
<reference evidence="3" key="1">
    <citation type="journal article" date="2021" name="BMC Genomics">
        <title>Chromosome-level genome assembly and manually-curated proteome of model necrotroph Parastagonospora nodorum Sn15 reveals a genome-wide trove of candidate effector homologs, and redundancy of virulence-related functions within an accessory chromosome.</title>
        <authorList>
            <person name="Bertazzoni S."/>
            <person name="Jones D.A.B."/>
            <person name="Phan H.T."/>
            <person name="Tan K.-C."/>
            <person name="Hane J.K."/>
        </authorList>
    </citation>
    <scope>NUCLEOTIDE SEQUENCE [LARGE SCALE GENOMIC DNA]</scope>
    <source>
        <strain evidence="3">SN15 / ATCC MYA-4574 / FGSC 10173)</strain>
    </source>
</reference>
<evidence type="ECO:0000259" key="1">
    <source>
        <dbReference type="PROSITE" id="PS50181"/>
    </source>
</evidence>
<dbReference type="InterPro" id="IPR001810">
    <property type="entry name" value="F-box_dom"/>
</dbReference>
<dbReference type="AlphaFoldDB" id="A0A7U2EU15"/>
<gene>
    <name evidence="2" type="ORF">JI435_078850</name>
</gene>
<keyword evidence="3" id="KW-1185">Reference proteome</keyword>
<dbReference type="InterPro" id="IPR036047">
    <property type="entry name" value="F-box-like_dom_sf"/>
</dbReference>
<dbReference type="PROSITE" id="PS50181">
    <property type="entry name" value="FBOX"/>
    <property type="match status" value="1"/>
</dbReference>
<feature type="domain" description="F-box" evidence="1">
    <location>
        <begin position="1"/>
        <end position="45"/>
    </location>
</feature>
<sequence length="544" mass="63602">MEQLPQELADQICRYLTVDDLYTVSLLSREFRKAAKDCARKYPREIVEYQERDKQAILKRYSGFLHHYIERIKFDLWTPDPKEPDVDSWCNDVDPEEQRERDIIFTAQIRDLFETLKTLEERACEEGHGAYELVICVPDAFSKRDSQNYCICADHAKWRTKLLDPEKLPGLLSVRALRIRDPDEESFIKLDYRIITDLIAHLPNVESAVCYIGADESTPLYVHEPAKSFVWEFDNLRRDTRHGLLEAIESLTLPESLRSVHLDFFPGSYSTEGNLHHYKAQPDFVTPATTDPFSNSLRILSRNLRHLTLSAQIDSSMFVLEDGSVPIWPNLEELRIKFYMVTPSGNWYFEGPRGEGRDLHGYDIVDALYPDDYLHDCDDDERGRSFESWGKYLFRISPNEQILRPFLASFAKALTNMPKLRHAVLWTPLDLDTDCYSDDDDSAFDYYNLPSSWVKGEMAWGLQYCAPGELGVVDQNPLRISECRQIQWNVGEWRPDTELHGMFQQIGREQHGEALKERWDDDKFGQGLVVRWDFEELTRDERLW</sequence>